<dbReference type="InterPro" id="IPR003481">
    <property type="entry name" value="FliD_N"/>
</dbReference>
<dbReference type="PANTHER" id="PTHR30288">
    <property type="entry name" value="FLAGELLAR CAP/ASSEMBLY PROTEIN FLID"/>
    <property type="match status" value="1"/>
</dbReference>
<evidence type="ECO:0000259" key="6">
    <source>
        <dbReference type="Pfam" id="PF02465"/>
    </source>
</evidence>
<evidence type="ECO:0000256" key="1">
    <source>
        <dbReference type="ARBA" id="ARBA00009764"/>
    </source>
</evidence>
<dbReference type="InterPro" id="IPR010809">
    <property type="entry name" value="FliD_C"/>
</dbReference>
<name>A0A142JV41_9BURK</name>
<evidence type="ECO:0000259" key="7">
    <source>
        <dbReference type="Pfam" id="PF07195"/>
    </source>
</evidence>
<dbReference type="GO" id="GO:0005576">
    <property type="term" value="C:extracellular region"/>
    <property type="evidence" value="ECO:0007669"/>
    <property type="project" value="UniProtKB-SubCell"/>
</dbReference>
<comment type="subunit">
    <text evidence="2 5">Homopentamer.</text>
</comment>
<proteinExistence type="inferred from homology"/>
<dbReference type="GO" id="GO:0009421">
    <property type="term" value="C:bacterial-type flagellum filament cap"/>
    <property type="evidence" value="ECO:0007669"/>
    <property type="project" value="InterPro"/>
</dbReference>
<accession>A0A142JV41</accession>
<organism evidence="8 9">
    <name type="scientific">Cupriavidus nantongensis</name>
    <dbReference type="NCBI Taxonomy" id="1796606"/>
    <lineage>
        <taxon>Bacteria</taxon>
        <taxon>Pseudomonadati</taxon>
        <taxon>Pseudomonadota</taxon>
        <taxon>Betaproteobacteria</taxon>
        <taxon>Burkholderiales</taxon>
        <taxon>Burkholderiaceae</taxon>
        <taxon>Cupriavidus</taxon>
    </lineage>
</organism>
<keyword evidence="8" id="KW-0282">Flagellum</keyword>
<dbReference type="RefSeq" id="WP_062803741.1">
    <property type="nucleotide sequence ID" value="NZ_CP014845.1"/>
</dbReference>
<keyword evidence="8" id="KW-0969">Cilium</keyword>
<comment type="subcellular location">
    <subcellularLocation>
        <location evidence="5">Secreted</location>
    </subcellularLocation>
    <subcellularLocation>
        <location evidence="5">Bacterial flagellum</location>
    </subcellularLocation>
</comment>
<sequence length="492" mass="50073">MPTISNLGVGSGLDLGALLDQLTTAEQVPLTVLKQKQSSYNTKLSAYGQLQSMLAAFQGAANQLSKPSFFNAATATSSNTGVLTATGSNTAAAGTYAINVSALAQAQSLVGTGQAKQDTAIGTGTIHIDFGAITGGTLDSNPASPTYGKYSGAAFTANSGSTGFDITIDSSNNTLQGIRDAINKANAGVTASIINDGSGTPYRLVLNSNNTGATNSMRISVTSGDGTSALSDLVAHDPAGAQNLQQTVAAQNATLTVNNIAIQSASNQVSGAVQGVTLSLAQTGTSNVTVQRDNAAVQNGVQAFVTAYNNLQKAAANLSAYDPTTKTGSPLTGDGVLRVIQNQIRGVLNTPQPGSGSNAITALAQVGVTFQVDGTMALDTAKLTKAMADNPSGVAALFGNDDGKSGYGNQLSTTITALTSSKGALTAATDGINRSLKDLSDQYSATELRINATIENYRAQFTQLDMVMAKMKNTSSYLTQQFNALNNSSGSK</sequence>
<dbReference type="PANTHER" id="PTHR30288:SF0">
    <property type="entry name" value="FLAGELLAR HOOK-ASSOCIATED PROTEIN 2"/>
    <property type="match status" value="1"/>
</dbReference>
<dbReference type="Proteomes" id="UP000075238">
    <property type="component" value="Chromosome 2"/>
</dbReference>
<dbReference type="GO" id="GO:0007155">
    <property type="term" value="P:cell adhesion"/>
    <property type="evidence" value="ECO:0007669"/>
    <property type="project" value="InterPro"/>
</dbReference>
<reference evidence="8 9" key="1">
    <citation type="submission" date="2016-03" db="EMBL/GenBank/DDBJ databases">
        <title>Complete genome sequence of a novel chlorpyrifos degrading bacterium, Cupriavidus nantongensis sp. X1.</title>
        <authorList>
            <person name="Fang L."/>
        </authorList>
    </citation>
    <scope>NUCLEOTIDE SEQUENCE [LARGE SCALE GENOMIC DNA]</scope>
    <source>
        <strain evidence="8 9">X1</strain>
    </source>
</reference>
<dbReference type="Pfam" id="PF02465">
    <property type="entry name" value="FliD_N"/>
    <property type="match status" value="1"/>
</dbReference>
<evidence type="ECO:0000313" key="8">
    <source>
        <dbReference type="EMBL" id="AMR81953.1"/>
    </source>
</evidence>
<comment type="similarity">
    <text evidence="1 5">Belongs to the FliD family.</text>
</comment>
<evidence type="ECO:0000313" key="9">
    <source>
        <dbReference type="Proteomes" id="UP000075238"/>
    </source>
</evidence>
<keyword evidence="8" id="KW-0966">Cell projection</keyword>
<dbReference type="STRING" id="1796606.A2G96_29925"/>
<keyword evidence="4 5" id="KW-0975">Bacterial flagellum</keyword>
<feature type="domain" description="Flagellar hook-associated protein 2 C-terminal" evidence="7">
    <location>
        <begin position="250"/>
        <end position="473"/>
    </location>
</feature>
<gene>
    <name evidence="8" type="ORF">A2G96_29925</name>
</gene>
<dbReference type="GO" id="GO:0071973">
    <property type="term" value="P:bacterial-type flagellum-dependent cell motility"/>
    <property type="evidence" value="ECO:0007669"/>
    <property type="project" value="TreeGrafter"/>
</dbReference>
<comment type="function">
    <text evidence="5">Required for morphogenesis and for the elongation of the flagellar filament by facilitating polymerization of the flagellin monomers at the tip of growing filament. Forms a capping structure, which prevents flagellin subunits (transported through the central channel of the flagellum) from leaking out without polymerization at the distal end.</text>
</comment>
<keyword evidence="9" id="KW-1185">Reference proteome</keyword>
<dbReference type="OrthoDB" id="9810816at2"/>
<keyword evidence="5" id="KW-0964">Secreted</keyword>
<evidence type="ECO:0000256" key="3">
    <source>
        <dbReference type="ARBA" id="ARBA00023054"/>
    </source>
</evidence>
<dbReference type="Pfam" id="PF07195">
    <property type="entry name" value="FliD_C"/>
    <property type="match status" value="1"/>
</dbReference>
<evidence type="ECO:0000256" key="4">
    <source>
        <dbReference type="ARBA" id="ARBA00023143"/>
    </source>
</evidence>
<evidence type="ECO:0000256" key="5">
    <source>
        <dbReference type="RuleBase" id="RU362066"/>
    </source>
</evidence>
<dbReference type="GO" id="GO:0009424">
    <property type="term" value="C:bacterial-type flagellum hook"/>
    <property type="evidence" value="ECO:0007669"/>
    <property type="project" value="UniProtKB-UniRule"/>
</dbReference>
<dbReference type="KEGG" id="cnan:A2G96_29925"/>
<evidence type="ECO:0000256" key="2">
    <source>
        <dbReference type="ARBA" id="ARBA00011255"/>
    </source>
</evidence>
<keyword evidence="3" id="KW-0175">Coiled coil</keyword>
<dbReference type="EMBL" id="CP014845">
    <property type="protein sequence ID" value="AMR81953.1"/>
    <property type="molecule type" value="Genomic_DNA"/>
</dbReference>
<dbReference type="InterPro" id="IPR040026">
    <property type="entry name" value="FliD"/>
</dbReference>
<protein>
    <recommendedName>
        <fullName evidence="5">Flagellar hook-associated protein 2</fullName>
        <shortName evidence="5">HAP2</shortName>
    </recommendedName>
    <alternativeName>
        <fullName evidence="5">Flagellar cap protein</fullName>
    </alternativeName>
</protein>
<dbReference type="AlphaFoldDB" id="A0A142JV41"/>
<feature type="domain" description="Flagellar hook-associated protein 2 N-terminal" evidence="6">
    <location>
        <begin position="11"/>
        <end position="107"/>
    </location>
</feature>